<dbReference type="EMBL" id="JBHRTN010000008">
    <property type="protein sequence ID" value="MFC3124901.1"/>
    <property type="molecule type" value="Genomic_DNA"/>
</dbReference>
<dbReference type="NCBIfam" id="TIGR01845">
    <property type="entry name" value="outer_NodT"/>
    <property type="match status" value="1"/>
</dbReference>
<dbReference type="Gene3D" id="2.20.200.10">
    <property type="entry name" value="Outer membrane efflux proteins (OEP)"/>
    <property type="match status" value="1"/>
</dbReference>
<accession>A0ABV7G2I7</accession>
<dbReference type="Gene3D" id="1.20.1600.10">
    <property type="entry name" value="Outer membrane efflux proteins (OEP)"/>
    <property type="match status" value="1"/>
</dbReference>
<reference evidence="4" key="1">
    <citation type="journal article" date="2019" name="Int. J. Syst. Evol. Microbiol.">
        <title>The Global Catalogue of Microorganisms (GCM) 10K type strain sequencing project: providing services to taxonomists for standard genome sequencing and annotation.</title>
        <authorList>
            <consortium name="The Broad Institute Genomics Platform"/>
            <consortium name="The Broad Institute Genome Sequencing Center for Infectious Disease"/>
            <person name="Wu L."/>
            <person name="Ma J."/>
        </authorList>
    </citation>
    <scope>NUCLEOTIDE SEQUENCE [LARGE SCALE GENOMIC DNA]</scope>
    <source>
        <strain evidence="4">KCTC 52094</strain>
    </source>
</reference>
<sequence>MPRFAALLLGASFLAGCSLIPDYDRPASPVPSAWPQGEAYRTVAAGGVDRRSGAGAETADAIGWDRFFLDPGLQRVIGIALNNNRDLRIAALNVAAAEAQFRVQRGGLFPEIGASGNAQYRQTPADLTSAAAFGRNEPVTSRTWSAGLGTTAYELDLFGRVRSLSRAAFESALSLEETRRATQIALVASVADAYLAVLADRELLELTRQTLSSQEESLRLTRAQTQGGTATDLTLRQAQTAVETARANLALYTRQLAQDSNALAELIGQPLPADLPVARSLDSRLMLADVPAGLSSEVLLRRPDVLSAERQLLAANANIGAARAAFFPSISLTGSYGTSGAALSRLFQPLSGAWTFAPQINLPIFTGGINQATLDYAKLQKDVQVATYERTIQTAFRETADALAARGTYDDQLRAQQALADAYSESYRLAQLRFRSGVDNYLTTLVAQRDLYGAQQDLITLRQARLSSRVTLYKVLGGGWRGSEARTVAGR</sequence>
<dbReference type="PANTHER" id="PTHR30203">
    <property type="entry name" value="OUTER MEMBRANE CATION EFFLUX PROTEIN"/>
    <property type="match status" value="1"/>
</dbReference>
<keyword evidence="4" id="KW-1185">Reference proteome</keyword>
<keyword evidence="2" id="KW-0564">Palmitate</keyword>
<keyword evidence="2" id="KW-1134">Transmembrane beta strand</keyword>
<comment type="subcellular location">
    <subcellularLocation>
        <location evidence="2">Cell membrane</location>
        <topology evidence="2">Lipid-anchor</topology>
    </subcellularLocation>
</comment>
<keyword evidence="2" id="KW-0472">Membrane</keyword>
<evidence type="ECO:0000313" key="3">
    <source>
        <dbReference type="EMBL" id="MFC3124901.1"/>
    </source>
</evidence>
<comment type="similarity">
    <text evidence="1 2">Belongs to the outer membrane factor (OMF) (TC 1.B.17) family.</text>
</comment>
<keyword evidence="2" id="KW-0449">Lipoprotein</keyword>
<dbReference type="SUPFAM" id="SSF56954">
    <property type="entry name" value="Outer membrane efflux proteins (OEP)"/>
    <property type="match status" value="1"/>
</dbReference>
<dbReference type="InterPro" id="IPR003423">
    <property type="entry name" value="OMP_efflux"/>
</dbReference>
<gene>
    <name evidence="3" type="ORF">ACFOD4_07510</name>
</gene>
<evidence type="ECO:0000256" key="1">
    <source>
        <dbReference type="ARBA" id="ARBA00007613"/>
    </source>
</evidence>
<dbReference type="Pfam" id="PF02321">
    <property type="entry name" value="OEP"/>
    <property type="match status" value="2"/>
</dbReference>
<comment type="caution">
    <text evidence="3">The sequence shown here is derived from an EMBL/GenBank/DDBJ whole genome shotgun (WGS) entry which is preliminary data.</text>
</comment>
<evidence type="ECO:0000256" key="2">
    <source>
        <dbReference type="RuleBase" id="RU362097"/>
    </source>
</evidence>
<proteinExistence type="inferred from homology"/>
<dbReference type="PROSITE" id="PS51257">
    <property type="entry name" value="PROKAR_LIPOPROTEIN"/>
    <property type="match status" value="1"/>
</dbReference>
<dbReference type="PANTHER" id="PTHR30203:SF32">
    <property type="entry name" value="CATION EFFLUX SYSTEM PROTEIN CUSC"/>
    <property type="match status" value="1"/>
</dbReference>
<dbReference type="RefSeq" id="WP_379595326.1">
    <property type="nucleotide sequence ID" value="NZ_JBHRTN010000008.1"/>
</dbReference>
<evidence type="ECO:0000313" key="4">
    <source>
        <dbReference type="Proteomes" id="UP001595593"/>
    </source>
</evidence>
<dbReference type="InterPro" id="IPR010131">
    <property type="entry name" value="MdtP/NodT-like"/>
</dbReference>
<name>A0ABV7G2I7_9PROT</name>
<organism evidence="3 4">
    <name type="scientific">Teichococcus globiformis</name>
    <dbReference type="NCBI Taxonomy" id="2307229"/>
    <lineage>
        <taxon>Bacteria</taxon>
        <taxon>Pseudomonadati</taxon>
        <taxon>Pseudomonadota</taxon>
        <taxon>Alphaproteobacteria</taxon>
        <taxon>Acetobacterales</taxon>
        <taxon>Roseomonadaceae</taxon>
        <taxon>Roseomonas</taxon>
    </lineage>
</organism>
<protein>
    <submittedName>
        <fullName evidence="3">Efflux transporter outer membrane subunit</fullName>
    </submittedName>
</protein>
<dbReference type="Proteomes" id="UP001595593">
    <property type="component" value="Unassembled WGS sequence"/>
</dbReference>
<keyword evidence="2" id="KW-0812">Transmembrane</keyword>